<dbReference type="Gene3D" id="1.10.260.40">
    <property type="entry name" value="lambda repressor-like DNA-binding domains"/>
    <property type="match status" value="1"/>
</dbReference>
<keyword evidence="2" id="KW-0472">Membrane</keyword>
<protein>
    <submittedName>
        <fullName evidence="4">DUF4115 domain-containing protein</fullName>
    </submittedName>
</protein>
<proteinExistence type="predicted"/>
<dbReference type="Pfam" id="PF13464">
    <property type="entry name" value="RodZ_C"/>
    <property type="match status" value="1"/>
</dbReference>
<dbReference type="InterPro" id="IPR001387">
    <property type="entry name" value="Cro/C1-type_HTH"/>
</dbReference>
<dbReference type="InterPro" id="IPR050400">
    <property type="entry name" value="Bact_Cytoskel_RodZ"/>
</dbReference>
<evidence type="ECO:0000259" key="3">
    <source>
        <dbReference type="PROSITE" id="PS50943"/>
    </source>
</evidence>
<gene>
    <name evidence="4" type="ORF">GRI91_12680</name>
</gene>
<keyword evidence="5" id="KW-1185">Reference proteome</keyword>
<evidence type="ECO:0000256" key="2">
    <source>
        <dbReference type="SAM" id="Phobius"/>
    </source>
</evidence>
<comment type="caution">
    <text evidence="4">The sequence shown here is derived from an EMBL/GenBank/DDBJ whole genome shotgun (WGS) entry which is preliminary data.</text>
</comment>
<keyword evidence="2" id="KW-1133">Transmembrane helix</keyword>
<organism evidence="4 5">
    <name type="scientific">Altericroceibacterium endophyticum</name>
    <dbReference type="NCBI Taxonomy" id="1808508"/>
    <lineage>
        <taxon>Bacteria</taxon>
        <taxon>Pseudomonadati</taxon>
        <taxon>Pseudomonadota</taxon>
        <taxon>Alphaproteobacteria</taxon>
        <taxon>Sphingomonadales</taxon>
        <taxon>Erythrobacteraceae</taxon>
        <taxon>Altericroceibacterium</taxon>
    </lineage>
</organism>
<dbReference type="SMART" id="SM00530">
    <property type="entry name" value="HTH_XRE"/>
    <property type="match status" value="1"/>
</dbReference>
<dbReference type="Pfam" id="PF13413">
    <property type="entry name" value="HTH_25"/>
    <property type="match status" value="1"/>
</dbReference>
<dbReference type="InterPro" id="IPR025194">
    <property type="entry name" value="RodZ-like_C"/>
</dbReference>
<dbReference type="AlphaFoldDB" id="A0A6I4T5Z0"/>
<dbReference type="Proteomes" id="UP000438476">
    <property type="component" value="Unassembled WGS sequence"/>
</dbReference>
<accession>A0A6I4T5Z0</accession>
<dbReference type="SUPFAM" id="SSF47413">
    <property type="entry name" value="lambda repressor-like DNA-binding domains"/>
    <property type="match status" value="1"/>
</dbReference>
<dbReference type="OrthoDB" id="9790252at2"/>
<feature type="region of interest" description="Disordered" evidence="1">
    <location>
        <begin position="1"/>
        <end position="25"/>
    </location>
</feature>
<feature type="domain" description="HTH cro/C1-type" evidence="3">
    <location>
        <begin position="22"/>
        <end position="82"/>
    </location>
</feature>
<feature type="transmembrane region" description="Helical" evidence="2">
    <location>
        <begin position="118"/>
        <end position="140"/>
    </location>
</feature>
<sequence>MAEELDENTMSATESSGVGPDLRAAREAKGLSVDEVAQETKIPRRHIRHIEAGEFNELPARTYAVGFSRTYAKLLDLDPEEITGRVRAELDAMEPRQAPRAVSFEPGDPARVPSGKMLWVVVVLGLALLAAALIFFRTLFVPAAELPPLAEETPAAEQVVQDDADTAAADAPATADAAASGPVVFTAMEDGIWVKFYDADGKQLMQKQMAKGESYTVPAEAKGPQLWTGRPDALTITVGGKEIGRLADDDQIMRDVPVTAQALLAR</sequence>
<dbReference type="CDD" id="cd00093">
    <property type="entry name" value="HTH_XRE"/>
    <property type="match status" value="1"/>
</dbReference>
<evidence type="ECO:0000256" key="1">
    <source>
        <dbReference type="SAM" id="MobiDB-lite"/>
    </source>
</evidence>
<dbReference type="GO" id="GO:0003677">
    <property type="term" value="F:DNA binding"/>
    <property type="evidence" value="ECO:0007669"/>
    <property type="project" value="InterPro"/>
</dbReference>
<keyword evidence="2" id="KW-0812">Transmembrane</keyword>
<evidence type="ECO:0000313" key="5">
    <source>
        <dbReference type="Proteomes" id="UP000438476"/>
    </source>
</evidence>
<dbReference type="InterPro" id="IPR010982">
    <property type="entry name" value="Lambda_DNA-bd_dom_sf"/>
</dbReference>
<dbReference type="EMBL" id="WTYT01000005">
    <property type="protein sequence ID" value="MXO66614.1"/>
    <property type="molecule type" value="Genomic_DNA"/>
</dbReference>
<dbReference type="RefSeq" id="WP_160737045.1">
    <property type="nucleotide sequence ID" value="NZ_WTYT01000005.1"/>
</dbReference>
<reference evidence="4 5" key="1">
    <citation type="submission" date="2019-12" db="EMBL/GenBank/DDBJ databases">
        <title>Genomic-based taxomic classification of the family Erythrobacteraceae.</title>
        <authorList>
            <person name="Xu L."/>
        </authorList>
    </citation>
    <scope>NUCLEOTIDE SEQUENCE [LARGE SCALE GENOMIC DNA]</scope>
    <source>
        <strain evidence="4 5">LMG 29518</strain>
    </source>
</reference>
<name>A0A6I4T5Z0_9SPHN</name>
<dbReference type="PANTHER" id="PTHR34475:SF1">
    <property type="entry name" value="CYTOSKELETON PROTEIN RODZ"/>
    <property type="match status" value="1"/>
</dbReference>
<dbReference type="PANTHER" id="PTHR34475">
    <property type="match status" value="1"/>
</dbReference>
<dbReference type="PROSITE" id="PS50943">
    <property type="entry name" value="HTH_CROC1"/>
    <property type="match status" value="1"/>
</dbReference>
<evidence type="ECO:0000313" key="4">
    <source>
        <dbReference type="EMBL" id="MXO66614.1"/>
    </source>
</evidence>